<gene>
    <name evidence="3" type="ORF">DXN05_01375</name>
</gene>
<keyword evidence="2" id="KW-0472">Membrane</keyword>
<keyword evidence="2" id="KW-0812">Transmembrane</keyword>
<evidence type="ECO:0000256" key="2">
    <source>
        <dbReference type="SAM" id="Phobius"/>
    </source>
</evidence>
<feature type="transmembrane region" description="Helical" evidence="2">
    <location>
        <begin position="33"/>
        <end position="52"/>
    </location>
</feature>
<accession>A0A3E1NP00</accession>
<keyword evidence="2" id="KW-1133">Transmembrane helix</keyword>
<dbReference type="RefSeq" id="WP_116845416.1">
    <property type="nucleotide sequence ID" value="NZ_QTJU01000001.1"/>
</dbReference>
<organism evidence="3 4">
    <name type="scientific">Deminuibacter soli</name>
    <dbReference type="NCBI Taxonomy" id="2291815"/>
    <lineage>
        <taxon>Bacteria</taxon>
        <taxon>Pseudomonadati</taxon>
        <taxon>Bacteroidota</taxon>
        <taxon>Chitinophagia</taxon>
        <taxon>Chitinophagales</taxon>
        <taxon>Chitinophagaceae</taxon>
        <taxon>Deminuibacter</taxon>
    </lineage>
</organism>
<name>A0A3E1NP00_9BACT</name>
<dbReference type="AlphaFoldDB" id="A0A3E1NP00"/>
<feature type="compositionally biased region" description="Polar residues" evidence="1">
    <location>
        <begin position="59"/>
        <end position="79"/>
    </location>
</feature>
<comment type="caution">
    <text evidence="3">The sequence shown here is derived from an EMBL/GenBank/DDBJ whole genome shotgun (WGS) entry which is preliminary data.</text>
</comment>
<dbReference type="EMBL" id="QTJU01000001">
    <property type="protein sequence ID" value="RFM29661.1"/>
    <property type="molecule type" value="Genomic_DNA"/>
</dbReference>
<dbReference type="Proteomes" id="UP000261284">
    <property type="component" value="Unassembled WGS sequence"/>
</dbReference>
<evidence type="ECO:0000313" key="3">
    <source>
        <dbReference type="EMBL" id="RFM29661.1"/>
    </source>
</evidence>
<keyword evidence="4" id="KW-1185">Reference proteome</keyword>
<reference evidence="3 4" key="1">
    <citation type="submission" date="2018-08" db="EMBL/GenBank/DDBJ databases">
        <title>Chitinophagaceae sp. K23C18032701, a novel bacterium isolated from forest soil.</title>
        <authorList>
            <person name="Wang C."/>
        </authorList>
    </citation>
    <scope>NUCLEOTIDE SEQUENCE [LARGE SCALE GENOMIC DNA]</scope>
    <source>
        <strain evidence="3 4">K23C18032701</strain>
    </source>
</reference>
<evidence type="ECO:0000256" key="1">
    <source>
        <dbReference type="SAM" id="MobiDB-lite"/>
    </source>
</evidence>
<feature type="compositionally biased region" description="Basic and acidic residues" evidence="1">
    <location>
        <begin position="80"/>
        <end position="93"/>
    </location>
</feature>
<protein>
    <submittedName>
        <fullName evidence="3">Uncharacterized protein</fullName>
    </submittedName>
</protein>
<feature type="region of interest" description="Disordered" evidence="1">
    <location>
        <begin position="57"/>
        <end position="93"/>
    </location>
</feature>
<sequence length="93" mass="10595">MKKNSSSTRFVVTALLLIGVAWSALALYYHNYWMLTLGALWLLMPFTISFSYTEEEDAGSTNENSSASTGSQNDNSSHFFNEDKVHEEERKNY</sequence>
<proteinExistence type="predicted"/>
<evidence type="ECO:0000313" key="4">
    <source>
        <dbReference type="Proteomes" id="UP000261284"/>
    </source>
</evidence>